<dbReference type="GO" id="GO:0019068">
    <property type="term" value="P:virion assembly"/>
    <property type="evidence" value="ECO:0007669"/>
    <property type="project" value="InterPro"/>
</dbReference>
<dbReference type="AlphaFoldDB" id="A0A1X7L1E7"/>
<evidence type="ECO:0000256" key="1">
    <source>
        <dbReference type="SAM" id="MobiDB-lite"/>
    </source>
</evidence>
<organism evidence="2 3">
    <name type="scientific">Dethiosulfovibrio salsuginis</name>
    <dbReference type="NCBI Taxonomy" id="561720"/>
    <lineage>
        <taxon>Bacteria</taxon>
        <taxon>Thermotogati</taxon>
        <taxon>Synergistota</taxon>
        <taxon>Synergistia</taxon>
        <taxon>Synergistales</taxon>
        <taxon>Dethiosulfovibrionaceae</taxon>
        <taxon>Dethiosulfovibrio</taxon>
    </lineage>
</organism>
<dbReference type="STRING" id="561720.SAMN06275492_1428"/>
<dbReference type="RefSeq" id="WP_085545501.1">
    <property type="nucleotide sequence ID" value="NZ_FXBB01000042.1"/>
</dbReference>
<evidence type="ECO:0000313" key="2">
    <source>
        <dbReference type="EMBL" id="SMG47515.1"/>
    </source>
</evidence>
<reference evidence="3" key="1">
    <citation type="submission" date="2017-04" db="EMBL/GenBank/DDBJ databases">
        <authorList>
            <person name="Varghese N."/>
            <person name="Submissions S."/>
        </authorList>
    </citation>
    <scope>NUCLEOTIDE SEQUENCE [LARGE SCALE GENOMIC DNA]</scope>
    <source>
        <strain evidence="3">USBA 82</strain>
    </source>
</reference>
<dbReference type="Pfam" id="PF05136">
    <property type="entry name" value="Phage_portal_2"/>
    <property type="match status" value="1"/>
</dbReference>
<keyword evidence="3" id="KW-1185">Reference proteome</keyword>
<dbReference type="InterPro" id="IPR006429">
    <property type="entry name" value="Phage_lambda_portal"/>
</dbReference>
<feature type="region of interest" description="Disordered" evidence="1">
    <location>
        <begin position="490"/>
        <end position="523"/>
    </location>
</feature>
<proteinExistence type="predicted"/>
<evidence type="ECO:0000313" key="3">
    <source>
        <dbReference type="Proteomes" id="UP000193355"/>
    </source>
</evidence>
<protein>
    <submittedName>
        <fullName evidence="2">Phage portal protein, lambda family</fullName>
    </submittedName>
</protein>
<dbReference type="NCBIfam" id="TIGR01539">
    <property type="entry name" value="portal_lambda"/>
    <property type="match status" value="1"/>
</dbReference>
<dbReference type="GO" id="GO:0005198">
    <property type="term" value="F:structural molecule activity"/>
    <property type="evidence" value="ECO:0007669"/>
    <property type="project" value="InterPro"/>
</dbReference>
<dbReference type="OrthoDB" id="2664at2"/>
<gene>
    <name evidence="2" type="ORF">SAMN06275492_1428</name>
</gene>
<dbReference type="EMBL" id="FXBB01000042">
    <property type="protein sequence ID" value="SMG47515.1"/>
    <property type="molecule type" value="Genomic_DNA"/>
</dbReference>
<sequence length="523" mass="58394">MDMSLYRFMASKGSQGLARSPSRKRSYDAGGASRLTSTWTSIPVDADEIVRRNLRVLVARSRQQVANNDYARRFLQMVQDNVIGAQGVILQVQAKRKNGAPDTPLNDAVEWAFWEWGRRGNCDVTGRLSWLSIQRLVVATVAKDGEAVALLRYGDMAGPWGFAIQLVDPQRIPVEYDEESLPNGNIVRHGIEMTEYGRPVAYYFRTDDERAGYVKWTGHRYVRIPASQVIHVFVPEIVGQKRGLPWMSTALLRLHMIGGYEDAALVNARVSAAKMGWLKPSENAAGYGGDDMDTDIAIDAEPGTYEPIPDGYSDVIYPDYQYPNGEFGTFVKSCLRGVAAGLNVSYNTLASDLEGVNYSSLRQGALDEREVWKGLQGWIIEEFHQRVYEAWLTLALLKGNVVLRGRPVLATEEVRLKYTEWQPRRWPWVDPIKDMAAKEKEIKTLLRSPGEIIRELGRDPEDVWSEIAQDIQGMRDKGIPENMIQRVFQGGGGKVAASAKDTGASKGAEQQEAESDGKSTVSE</sequence>
<accession>A0A1X7L1E7</accession>
<name>A0A1X7L1E7_9BACT</name>
<dbReference type="Proteomes" id="UP000193355">
    <property type="component" value="Unassembled WGS sequence"/>
</dbReference>